<sequence>MANSKRRSARIKSLKGENDEDGQQEVAQEKEDTPEAVENNTKVTNGDDDDEEKTTQKTSKKAKTQKKTKLQKQRKEELKSKTTGVGLKISVDGNDESSAAPVNKKTVFDDSNLPLSDDEETKEQQNLEISAKQDDDDDDDAVEEVQGSAARDKVMDQIQTEEKQSLKTKKRRNRKSRKEKAKTPAKEYGSDDELDDEFFAQLDSVRKKEEKEERKELEKSRAVAKGKHTTFVFEKNKDDDEALSDPVQIDENIQVVVLKNPSSSSAGSTTKSSMISKAALAYSRNRLKDGSDPAAGATEMKRKRNRSGEEVQPWKRVSRPRLAMGRSRMTKGKPAAFFTKKKKNR</sequence>
<protein>
    <submittedName>
        <fullName evidence="2">Uncharacterized protein</fullName>
    </submittedName>
</protein>
<feature type="region of interest" description="Disordered" evidence="1">
    <location>
        <begin position="286"/>
        <end position="345"/>
    </location>
</feature>
<feature type="compositionally biased region" description="Basic residues" evidence="1">
    <location>
        <begin position="166"/>
        <end position="180"/>
    </location>
</feature>
<organism evidence="2">
    <name type="scientific">Pseudo-nitzschia australis</name>
    <dbReference type="NCBI Taxonomy" id="44445"/>
    <lineage>
        <taxon>Eukaryota</taxon>
        <taxon>Sar</taxon>
        <taxon>Stramenopiles</taxon>
        <taxon>Ochrophyta</taxon>
        <taxon>Bacillariophyta</taxon>
        <taxon>Bacillariophyceae</taxon>
        <taxon>Bacillariophycidae</taxon>
        <taxon>Bacillariales</taxon>
        <taxon>Bacillariaceae</taxon>
        <taxon>Pseudo-nitzschia</taxon>
    </lineage>
</organism>
<accession>A0A7S4AND7</accession>
<feature type="compositionally biased region" description="Basic residues" evidence="1">
    <location>
        <begin position="58"/>
        <end position="72"/>
    </location>
</feature>
<feature type="region of interest" description="Disordered" evidence="1">
    <location>
        <begin position="205"/>
        <end position="224"/>
    </location>
</feature>
<evidence type="ECO:0000313" key="2">
    <source>
        <dbReference type="EMBL" id="CAE0720901.1"/>
    </source>
</evidence>
<evidence type="ECO:0000256" key="1">
    <source>
        <dbReference type="SAM" id="MobiDB-lite"/>
    </source>
</evidence>
<feature type="compositionally biased region" description="Basic and acidic residues" evidence="1">
    <location>
        <begin position="205"/>
        <end position="221"/>
    </location>
</feature>
<reference evidence="2" key="1">
    <citation type="submission" date="2021-01" db="EMBL/GenBank/DDBJ databases">
        <authorList>
            <person name="Corre E."/>
            <person name="Pelletier E."/>
            <person name="Niang G."/>
            <person name="Scheremetjew M."/>
            <person name="Finn R."/>
            <person name="Kale V."/>
            <person name="Holt S."/>
            <person name="Cochrane G."/>
            <person name="Meng A."/>
            <person name="Brown T."/>
            <person name="Cohen L."/>
        </authorList>
    </citation>
    <scope>NUCLEOTIDE SEQUENCE</scope>
    <source>
        <strain evidence="2">10249 10 AB</strain>
    </source>
</reference>
<feature type="compositionally biased region" description="Basic residues" evidence="1">
    <location>
        <begin position="1"/>
        <end position="13"/>
    </location>
</feature>
<feature type="compositionally biased region" description="Acidic residues" evidence="1">
    <location>
        <begin position="134"/>
        <end position="143"/>
    </location>
</feature>
<gene>
    <name evidence="2" type="ORF">PAUS00366_LOCUS13655</name>
</gene>
<dbReference type="AlphaFoldDB" id="A0A7S4AND7"/>
<feature type="compositionally biased region" description="Basic and acidic residues" evidence="1">
    <location>
        <begin position="150"/>
        <end position="165"/>
    </location>
</feature>
<name>A0A7S4AND7_9STRA</name>
<dbReference type="EMBL" id="HBIX01019218">
    <property type="protein sequence ID" value="CAE0720901.1"/>
    <property type="molecule type" value="Transcribed_RNA"/>
</dbReference>
<feature type="region of interest" description="Disordered" evidence="1">
    <location>
        <begin position="1"/>
        <end position="195"/>
    </location>
</feature>
<proteinExistence type="predicted"/>